<evidence type="ECO:0000259" key="4">
    <source>
        <dbReference type="Pfam" id="PF17900"/>
    </source>
</evidence>
<sequence>MGLLRFVFLITIVSVSCKPVDFKNLRIEEPPPLVVENTVKVVNSTRLVEDDVEVVNSTALFRNDAAAGRNQVRPGMNANEYHITLTPNINAGTFNGIARIDVTILDLDTREDAIRFYAPGLNINSVTFTIFGGSTVHTADFGWDDDILEIETNAMETQYNLIIDYWGNMNAPGTGFYIGQYGDNTYVGMNLHPTYARHVFPCVDEPDVLAAATFMFNDMQYTNIISNSMLMENSQNEFRTLSGPLHVWGMVAHDFVNINIPTTNVMLIGRPGLSAQDSQASIAINSYFNNLNEWTGKNYHEIIVDQDGRMNIIALPDVSTEWNSLSIVGIWEPYVFMEATHSIKQRTTALVKIAQAMCRQYFGYVIYPENWRFEWVVSGLSTYMAYEMMRLFQGDVTTDLNQIDVNTIFVTEVIQEALLQDAYPSAAVLQPDEDFEEEGAIRDHLNGVIKYKAPAIMRMMRLVLGDSNTDFIQVAASALLTRAPLQPVNSVSFISALNSEFLGNNNGNVDNIEDYLEPWLFNNGYPLVRVDLRQGIGVFLSQERFGFADQQHVNFDIPITYTTSQEFNFDPDRIYPVQMMDSSLSVPMTLGEEDFVLFNIQGQGYYRVNYDELLWERIIEGLEDPDIRNRIHPLNRATLVDDALNVARKGILNYETAFQVVLTMEQETEYAVWKAFVRNMDFLRKRLEALVEEDDDLDPDIYLRMVRRTVGGVENELSFYPDITLTESVMASLTRGLVMDHACRARYQPCIAAAVDWFYDPDNSGVVNPNIPHDMRPAVYCTMVRQGGEEVREALLNRLEIEPTHYERVVILESLGCSQDTGFIQQYLADSVNPNSNYVAEERLRIFRAVADGSYSNAMLAYQLLLTRTADVRRMYGGPEKLEEAIFALADNVVGDDFIRFFREWVNSNNNQLEDSEDAAQRAFQQVLQNEIWENTMMMGVYEWIDENDAPTLMMSLTLLLMSIAVAFLNN</sequence>
<dbReference type="GO" id="GO:0042277">
    <property type="term" value="F:peptide binding"/>
    <property type="evidence" value="ECO:0007669"/>
    <property type="project" value="TreeGrafter"/>
</dbReference>
<feature type="domain" description="ERAP1-like C-terminal" evidence="3">
    <location>
        <begin position="595"/>
        <end position="929"/>
    </location>
</feature>
<dbReference type="Pfam" id="PF17900">
    <property type="entry name" value="Peptidase_M1_N"/>
    <property type="match status" value="1"/>
</dbReference>
<dbReference type="GO" id="GO:0005737">
    <property type="term" value="C:cytoplasm"/>
    <property type="evidence" value="ECO:0007669"/>
    <property type="project" value="TreeGrafter"/>
</dbReference>
<dbReference type="InterPro" id="IPR027268">
    <property type="entry name" value="Peptidase_M4/M1_CTD_sf"/>
</dbReference>
<comment type="caution">
    <text evidence="5">The sequence shown here is derived from an EMBL/GenBank/DDBJ whole genome shotgun (WGS) entry which is preliminary data.</text>
</comment>
<organism evidence="5">
    <name type="scientific">Heliothis virescens</name>
    <name type="common">Tobacco budworm moth</name>
    <dbReference type="NCBI Taxonomy" id="7102"/>
    <lineage>
        <taxon>Eukaryota</taxon>
        <taxon>Metazoa</taxon>
        <taxon>Ecdysozoa</taxon>
        <taxon>Arthropoda</taxon>
        <taxon>Hexapoda</taxon>
        <taxon>Insecta</taxon>
        <taxon>Pterygota</taxon>
        <taxon>Neoptera</taxon>
        <taxon>Endopterygota</taxon>
        <taxon>Lepidoptera</taxon>
        <taxon>Glossata</taxon>
        <taxon>Ditrysia</taxon>
        <taxon>Noctuoidea</taxon>
        <taxon>Noctuidae</taxon>
        <taxon>Heliothinae</taxon>
        <taxon>Heliothis</taxon>
    </lineage>
</organism>
<evidence type="ECO:0008006" key="6">
    <source>
        <dbReference type="Google" id="ProtNLM"/>
    </source>
</evidence>
<dbReference type="PANTHER" id="PTHR11533:SF294">
    <property type="entry name" value="THYROTROPIN-RELEASING HORMONE-DEGRADING ECTOENZYME"/>
    <property type="match status" value="1"/>
</dbReference>
<dbReference type="SUPFAM" id="SSF55486">
    <property type="entry name" value="Metalloproteases ('zincins'), catalytic domain"/>
    <property type="match status" value="1"/>
</dbReference>
<dbReference type="GO" id="GO:0070006">
    <property type="term" value="F:metalloaminopeptidase activity"/>
    <property type="evidence" value="ECO:0007669"/>
    <property type="project" value="TreeGrafter"/>
</dbReference>
<protein>
    <recommendedName>
        <fullName evidence="6">Aminopeptidase</fullName>
    </recommendedName>
</protein>
<evidence type="ECO:0000313" key="5">
    <source>
        <dbReference type="EMBL" id="PCG66277.1"/>
    </source>
</evidence>
<gene>
    <name evidence="5" type="ORF">B5V51_7892</name>
</gene>
<dbReference type="InterPro" id="IPR050344">
    <property type="entry name" value="Peptidase_M1_aminopeptidases"/>
</dbReference>
<proteinExistence type="inferred from homology"/>
<dbReference type="GO" id="GO:0005615">
    <property type="term" value="C:extracellular space"/>
    <property type="evidence" value="ECO:0007669"/>
    <property type="project" value="TreeGrafter"/>
</dbReference>
<dbReference type="EMBL" id="NWSH01003448">
    <property type="protein sequence ID" value="PCG66277.1"/>
    <property type="molecule type" value="Genomic_DNA"/>
</dbReference>
<dbReference type="STRING" id="7102.A0A2A4J290"/>
<feature type="domain" description="Aminopeptidase N-like N-terminal" evidence="4">
    <location>
        <begin position="79"/>
        <end position="234"/>
    </location>
</feature>
<feature type="chain" id="PRO_5012788419" description="Aminopeptidase" evidence="2">
    <location>
        <begin position="18"/>
        <end position="971"/>
    </location>
</feature>
<dbReference type="PROSITE" id="PS51257">
    <property type="entry name" value="PROKAR_LIPOPROTEIN"/>
    <property type="match status" value="1"/>
</dbReference>
<dbReference type="AlphaFoldDB" id="A0A2A4J290"/>
<dbReference type="Gene3D" id="1.25.50.20">
    <property type="match status" value="1"/>
</dbReference>
<dbReference type="PANTHER" id="PTHR11533">
    <property type="entry name" value="PROTEASE M1 ZINC METALLOPROTEASE"/>
    <property type="match status" value="1"/>
</dbReference>
<evidence type="ECO:0000256" key="2">
    <source>
        <dbReference type="SAM" id="SignalP"/>
    </source>
</evidence>
<dbReference type="Gene3D" id="1.10.390.10">
    <property type="entry name" value="Neutral Protease Domain 2"/>
    <property type="match status" value="1"/>
</dbReference>
<dbReference type="Pfam" id="PF11838">
    <property type="entry name" value="ERAP1_C"/>
    <property type="match status" value="1"/>
</dbReference>
<reference evidence="5" key="1">
    <citation type="submission" date="2017-09" db="EMBL/GenBank/DDBJ databases">
        <title>Contemporary evolution of a Lepidopteran species, Heliothis virescens, in response to modern agricultural practices.</title>
        <authorList>
            <person name="Fritz M.L."/>
            <person name="Deyonke A.M."/>
            <person name="Papanicolaou A."/>
            <person name="Micinski S."/>
            <person name="Westbrook J."/>
            <person name="Gould F."/>
        </authorList>
    </citation>
    <scope>NUCLEOTIDE SEQUENCE [LARGE SCALE GENOMIC DNA]</scope>
    <source>
        <strain evidence="5">HvINT-</strain>
        <tissue evidence="5">Whole body</tissue>
    </source>
</reference>
<keyword evidence="2" id="KW-0732">Signal</keyword>
<dbReference type="GO" id="GO:0008270">
    <property type="term" value="F:zinc ion binding"/>
    <property type="evidence" value="ECO:0007669"/>
    <property type="project" value="TreeGrafter"/>
</dbReference>
<dbReference type="InterPro" id="IPR024571">
    <property type="entry name" value="ERAP1-like_C_dom"/>
</dbReference>
<dbReference type="GO" id="GO:0016020">
    <property type="term" value="C:membrane"/>
    <property type="evidence" value="ECO:0007669"/>
    <property type="project" value="TreeGrafter"/>
</dbReference>
<evidence type="ECO:0000256" key="1">
    <source>
        <dbReference type="ARBA" id="ARBA00010136"/>
    </source>
</evidence>
<dbReference type="Gene3D" id="2.60.40.1910">
    <property type="match status" value="1"/>
</dbReference>
<evidence type="ECO:0000259" key="3">
    <source>
        <dbReference type="Pfam" id="PF11838"/>
    </source>
</evidence>
<accession>A0A2A4J290</accession>
<dbReference type="GO" id="GO:0043171">
    <property type="term" value="P:peptide catabolic process"/>
    <property type="evidence" value="ECO:0007669"/>
    <property type="project" value="TreeGrafter"/>
</dbReference>
<dbReference type="Gene3D" id="2.60.40.1730">
    <property type="entry name" value="tricorn interacting facor f3 domain"/>
    <property type="match status" value="1"/>
</dbReference>
<feature type="signal peptide" evidence="2">
    <location>
        <begin position="1"/>
        <end position="17"/>
    </location>
</feature>
<comment type="similarity">
    <text evidence="1">Belongs to the peptidase M1 family.</text>
</comment>
<dbReference type="GO" id="GO:0006508">
    <property type="term" value="P:proteolysis"/>
    <property type="evidence" value="ECO:0007669"/>
    <property type="project" value="TreeGrafter"/>
</dbReference>
<dbReference type="InterPro" id="IPR042097">
    <property type="entry name" value="Aminopeptidase_N-like_N_sf"/>
</dbReference>
<dbReference type="SUPFAM" id="SSF63737">
    <property type="entry name" value="Leukotriene A4 hydrolase N-terminal domain"/>
    <property type="match status" value="1"/>
</dbReference>
<name>A0A2A4J290_HELVI</name>
<dbReference type="InterPro" id="IPR045357">
    <property type="entry name" value="Aminopeptidase_N-like_N"/>
</dbReference>